<name>A0ABN9Y3C9_9DINO</name>
<feature type="compositionally biased region" description="Basic and acidic residues" evidence="1">
    <location>
        <begin position="112"/>
        <end position="130"/>
    </location>
</feature>
<feature type="region of interest" description="Disordered" evidence="1">
    <location>
        <begin position="36"/>
        <end position="71"/>
    </location>
</feature>
<comment type="caution">
    <text evidence="2">The sequence shown here is derived from an EMBL/GenBank/DDBJ whole genome shotgun (WGS) entry which is preliminary data.</text>
</comment>
<proteinExistence type="predicted"/>
<dbReference type="EMBL" id="CAUYUJ010021782">
    <property type="protein sequence ID" value="CAK0907001.1"/>
    <property type="molecule type" value="Genomic_DNA"/>
</dbReference>
<evidence type="ECO:0000313" key="2">
    <source>
        <dbReference type="EMBL" id="CAK0907001.1"/>
    </source>
</evidence>
<feature type="compositionally biased region" description="Polar residues" evidence="1">
    <location>
        <begin position="131"/>
        <end position="140"/>
    </location>
</feature>
<accession>A0ABN9Y3C9</accession>
<feature type="compositionally biased region" description="Basic residues" evidence="1">
    <location>
        <begin position="57"/>
        <end position="67"/>
    </location>
</feature>
<feature type="region of interest" description="Disordered" evidence="1">
    <location>
        <begin position="103"/>
        <end position="140"/>
    </location>
</feature>
<evidence type="ECO:0000256" key="1">
    <source>
        <dbReference type="SAM" id="MobiDB-lite"/>
    </source>
</evidence>
<sequence>MVLPLPVWQLREPRMNWRNKCQTHSFTKQRARRARAALSGGEAPVRHARAGGGEGGRRRRRRRRRRWATPLGGEQELRNCTEGAESAWEPRRLARHCCETRCPRHAQSGGTRQEEASRIQHKGTGEKDTTGSRQAWQLDH</sequence>
<evidence type="ECO:0000313" key="3">
    <source>
        <dbReference type="Proteomes" id="UP001189429"/>
    </source>
</evidence>
<keyword evidence="3" id="KW-1185">Reference proteome</keyword>
<dbReference type="Proteomes" id="UP001189429">
    <property type="component" value="Unassembled WGS sequence"/>
</dbReference>
<reference evidence="2" key="1">
    <citation type="submission" date="2023-10" db="EMBL/GenBank/DDBJ databases">
        <authorList>
            <person name="Chen Y."/>
            <person name="Shah S."/>
            <person name="Dougan E. K."/>
            <person name="Thang M."/>
            <person name="Chan C."/>
        </authorList>
    </citation>
    <scope>NUCLEOTIDE SEQUENCE [LARGE SCALE GENOMIC DNA]</scope>
</reference>
<organism evidence="2 3">
    <name type="scientific">Prorocentrum cordatum</name>
    <dbReference type="NCBI Taxonomy" id="2364126"/>
    <lineage>
        <taxon>Eukaryota</taxon>
        <taxon>Sar</taxon>
        <taxon>Alveolata</taxon>
        <taxon>Dinophyceae</taxon>
        <taxon>Prorocentrales</taxon>
        <taxon>Prorocentraceae</taxon>
        <taxon>Prorocentrum</taxon>
    </lineage>
</organism>
<gene>
    <name evidence="2" type="ORF">PCOR1329_LOCUS82144</name>
</gene>
<protein>
    <submittedName>
        <fullName evidence="2">Uncharacterized protein</fullName>
    </submittedName>
</protein>